<reference evidence="1 2" key="1">
    <citation type="journal article" date="2020" name="BMC Genomics">
        <title>Intraspecific diversification of the crop wild relative Brassica cretica Lam. using demographic model selection.</title>
        <authorList>
            <person name="Kioukis A."/>
            <person name="Michalopoulou V.A."/>
            <person name="Briers L."/>
            <person name="Pirintsos S."/>
            <person name="Studholme D.J."/>
            <person name="Pavlidis P."/>
            <person name="Sarris P.F."/>
        </authorList>
    </citation>
    <scope>NUCLEOTIDE SEQUENCE [LARGE SCALE GENOMIC DNA]</scope>
    <source>
        <strain evidence="2">cv. PFS-1207/04</strain>
    </source>
</reference>
<sequence>MQYKCSSTLVNVTELENQEESLKSELKKDGAGRKSYSTEEALWKTRWSNDNVAGKLHDEFKRLYEQLYSMFASNEKVATGRS</sequence>
<comment type="caution">
    <text evidence="1">The sequence shown here is derived from an EMBL/GenBank/DDBJ whole genome shotgun (WGS) entry which is preliminary data.</text>
</comment>
<proteinExistence type="predicted"/>
<name>A0ABQ7ESP6_BRACR</name>
<dbReference type="Proteomes" id="UP000266723">
    <property type="component" value="Unassembled WGS sequence"/>
</dbReference>
<organism evidence="1 2">
    <name type="scientific">Brassica cretica</name>
    <name type="common">Mustard</name>
    <dbReference type="NCBI Taxonomy" id="69181"/>
    <lineage>
        <taxon>Eukaryota</taxon>
        <taxon>Viridiplantae</taxon>
        <taxon>Streptophyta</taxon>
        <taxon>Embryophyta</taxon>
        <taxon>Tracheophyta</taxon>
        <taxon>Spermatophyta</taxon>
        <taxon>Magnoliopsida</taxon>
        <taxon>eudicotyledons</taxon>
        <taxon>Gunneridae</taxon>
        <taxon>Pentapetalae</taxon>
        <taxon>rosids</taxon>
        <taxon>malvids</taxon>
        <taxon>Brassicales</taxon>
        <taxon>Brassicaceae</taxon>
        <taxon>Brassiceae</taxon>
        <taxon>Brassica</taxon>
    </lineage>
</organism>
<keyword evidence="2" id="KW-1185">Reference proteome</keyword>
<evidence type="ECO:0000313" key="2">
    <source>
        <dbReference type="Proteomes" id="UP000266723"/>
    </source>
</evidence>
<protein>
    <submittedName>
        <fullName evidence="1">Uncharacterized protein</fullName>
    </submittedName>
</protein>
<accession>A0ABQ7ESP6</accession>
<evidence type="ECO:0000313" key="1">
    <source>
        <dbReference type="EMBL" id="KAF3605975.1"/>
    </source>
</evidence>
<gene>
    <name evidence="1" type="ORF">DY000_02049590</name>
</gene>
<dbReference type="EMBL" id="QGKV02000297">
    <property type="protein sequence ID" value="KAF3605975.1"/>
    <property type="molecule type" value="Genomic_DNA"/>
</dbReference>